<comment type="caution">
    <text evidence="1">The sequence shown here is derived from an EMBL/GenBank/DDBJ whole genome shotgun (WGS) entry which is preliminary data.</text>
</comment>
<proteinExistence type="predicted"/>
<name>A0ACC3CJ91_PYRYE</name>
<organism evidence="1 2">
    <name type="scientific">Pyropia yezoensis</name>
    <name type="common">Susabi-nori</name>
    <name type="synonym">Porphyra yezoensis</name>
    <dbReference type="NCBI Taxonomy" id="2788"/>
    <lineage>
        <taxon>Eukaryota</taxon>
        <taxon>Rhodophyta</taxon>
        <taxon>Bangiophyceae</taxon>
        <taxon>Bangiales</taxon>
        <taxon>Bangiaceae</taxon>
        <taxon>Pyropia</taxon>
    </lineage>
</organism>
<accession>A0ACC3CJ91</accession>
<sequence length="616" mass="62483">MVSGSVGGWRPPSALDGGSRGCGSGGSRPRCRGGGTSRPQGWSWSCRCHDHARRLHPGRTLVWAAAAAAAAAATLVLSVAAGGNAGEAAAAAVAGEGLSPAAPSALPFVFRWAASLRHPTAPSARAPRPVARQGVAADGGAASRQVVAGGAGTSTLSANGVPGGTPTPLPEPSVIPYSLESVHKPHFLASANKSSCSASSVTSVAHVPVPNRPGVFFIPHSLIRMDGSVCSATRAPSPPFTDAQVEELLAGPGTLVTRRRNVATEAAAIAAGVEDMWALLSPLQNAMVILDHFTYVDLWVGVERDDPRVCGLPRMAIGSVFFWLRMLSDDSLSIPSIGLELEANATAVFGVNAEGQRICVWSRTDADTYVPTPPPAVAPAAEPNLGYRSCFPSTATVTRADGSTAVMADVAIGDSLQVSASATGGDGAAGATFSRVYVFAHRLVGSTYDFLELATSDATRPTLTLSPGHLLYLADGRRLPAARVVPGDRLQPAEPLAPPASSVGGGLANGAAAGGVGSPSPPVAAGAVTAAAAVVTRVTRVRRSGLYNPMTLHGDLVVDGYRVSTFTADLPPAVAAALLAPVRALYVWTGLSTGVLEGGKRPPRMDGSGGVQEGGT</sequence>
<protein>
    <submittedName>
        <fullName evidence="1">Uncharacterized protein</fullName>
    </submittedName>
</protein>
<reference evidence="1" key="1">
    <citation type="submission" date="2019-11" db="EMBL/GenBank/DDBJ databases">
        <title>Nori genome reveals adaptations in red seaweeds to the harsh intertidal environment.</title>
        <authorList>
            <person name="Wang D."/>
            <person name="Mao Y."/>
        </authorList>
    </citation>
    <scope>NUCLEOTIDE SEQUENCE</scope>
    <source>
        <tissue evidence="1">Gametophyte</tissue>
    </source>
</reference>
<dbReference type="Proteomes" id="UP000798662">
    <property type="component" value="Chromosome 3"/>
</dbReference>
<gene>
    <name evidence="1" type="ORF">I4F81_012762</name>
</gene>
<evidence type="ECO:0000313" key="2">
    <source>
        <dbReference type="Proteomes" id="UP000798662"/>
    </source>
</evidence>
<evidence type="ECO:0000313" key="1">
    <source>
        <dbReference type="EMBL" id="KAK1870300.1"/>
    </source>
</evidence>
<dbReference type="EMBL" id="CM020620">
    <property type="protein sequence ID" value="KAK1870300.1"/>
    <property type="molecule type" value="Genomic_DNA"/>
</dbReference>
<keyword evidence="2" id="KW-1185">Reference proteome</keyword>